<evidence type="ECO:0000256" key="5">
    <source>
        <dbReference type="ARBA" id="ARBA00023010"/>
    </source>
</evidence>
<dbReference type="PANTHER" id="PTHR30371:SF0">
    <property type="entry name" value="SEC-INDEPENDENT PROTEIN TRANSLOCASE PROTEIN TATC, CHLOROPLASTIC-RELATED"/>
    <property type="match status" value="1"/>
</dbReference>
<dbReference type="Pfam" id="PF00902">
    <property type="entry name" value="TatC"/>
    <property type="match status" value="1"/>
</dbReference>
<keyword evidence="3 7" id="KW-0653">Protein transport</keyword>
<dbReference type="PANTHER" id="PTHR30371">
    <property type="entry name" value="SEC-INDEPENDENT PROTEIN TRANSLOCASE PROTEIN TATC"/>
    <property type="match status" value="1"/>
</dbReference>
<sequence>MARAEAPPADRPAEPPAPADAPPTRPNMWVRHLKELRRRAIISALAVVAGTIVAFLFHATILHALTQPYCALPSHDRLLQGQCTLIVTGVLDAFRLTIKLCLFAGILLSSPVWLYQLWRFITPGLHQHERRYASWFVGISVLLFGVGVAFAWETLTRGLQFLLGFATGGVASLLSFDSYLSFVTAMVLIFGVSFEFPLLIVSLNLVGVLSAVRLRKWSRFILFGIVVFAGGATPSPDPLTMLALAAPLALLYGGSLIFAIYHDRRKARNAVAEIPDDQPSVL</sequence>
<evidence type="ECO:0000256" key="4">
    <source>
        <dbReference type="ARBA" id="ARBA00022989"/>
    </source>
</evidence>
<dbReference type="EMBL" id="VIRS01000051">
    <property type="protein sequence ID" value="TQS39959.1"/>
    <property type="molecule type" value="Genomic_DNA"/>
</dbReference>
<keyword evidence="5 7" id="KW-0811">Translocation</keyword>
<feature type="transmembrane region" description="Helical" evidence="7">
    <location>
        <begin position="239"/>
        <end position="261"/>
    </location>
</feature>
<keyword evidence="10" id="KW-1185">Reference proteome</keyword>
<dbReference type="InParanoid" id="A0A545AF72"/>
<evidence type="ECO:0000256" key="3">
    <source>
        <dbReference type="ARBA" id="ARBA00022927"/>
    </source>
</evidence>
<dbReference type="InterPro" id="IPR002033">
    <property type="entry name" value="TatC"/>
</dbReference>
<comment type="subunit">
    <text evidence="7">The Tat system comprises two distinct complexes: a TatABC complex, containing multiple copies of TatA, TatB and TatC subunits, and a separate TatA complex, containing only TatA subunits. Substrates initially bind to the TatABC complex, which probably triggers association of the separate TatA complex to form the active translocon.</text>
</comment>
<keyword evidence="7" id="KW-0813">Transport</keyword>
<dbReference type="GO" id="GO:0033281">
    <property type="term" value="C:TAT protein transport complex"/>
    <property type="evidence" value="ECO:0007669"/>
    <property type="project" value="UniProtKB-UniRule"/>
</dbReference>
<dbReference type="NCBIfam" id="TIGR00945">
    <property type="entry name" value="tatC"/>
    <property type="match status" value="1"/>
</dbReference>
<dbReference type="GO" id="GO:0009977">
    <property type="term" value="F:proton motive force dependent protein transmembrane transporter activity"/>
    <property type="evidence" value="ECO:0007669"/>
    <property type="project" value="TreeGrafter"/>
</dbReference>
<accession>A0A545AF72</accession>
<comment type="subcellular location">
    <subcellularLocation>
        <location evidence="7">Cell membrane</location>
        <topology evidence="7">Multi-pass membrane protein</topology>
    </subcellularLocation>
    <subcellularLocation>
        <location evidence="1">Membrane</location>
        <topology evidence="1">Multi-pass membrane protein</topology>
    </subcellularLocation>
</comment>
<organism evidence="9 10">
    <name type="scientific">Cryptosporangium phraense</name>
    <dbReference type="NCBI Taxonomy" id="2593070"/>
    <lineage>
        <taxon>Bacteria</taxon>
        <taxon>Bacillati</taxon>
        <taxon>Actinomycetota</taxon>
        <taxon>Actinomycetes</taxon>
        <taxon>Cryptosporangiales</taxon>
        <taxon>Cryptosporangiaceae</taxon>
        <taxon>Cryptosporangium</taxon>
    </lineage>
</organism>
<feature type="transmembrane region" description="Helical" evidence="7">
    <location>
        <begin position="41"/>
        <end position="65"/>
    </location>
</feature>
<evidence type="ECO:0000313" key="10">
    <source>
        <dbReference type="Proteomes" id="UP000317982"/>
    </source>
</evidence>
<proteinExistence type="inferred from homology"/>
<evidence type="ECO:0000256" key="8">
    <source>
        <dbReference type="SAM" id="MobiDB-lite"/>
    </source>
</evidence>
<keyword evidence="7" id="KW-1003">Cell membrane</keyword>
<gene>
    <name evidence="7 9" type="primary">tatC</name>
    <name evidence="9" type="ORF">FL583_37385</name>
</gene>
<feature type="transmembrane region" description="Helical" evidence="7">
    <location>
        <begin position="133"/>
        <end position="152"/>
    </location>
</feature>
<comment type="caution">
    <text evidence="9">The sequence shown here is derived from an EMBL/GenBank/DDBJ whole genome shotgun (WGS) entry which is preliminary data.</text>
</comment>
<keyword evidence="4 7" id="KW-1133">Transmembrane helix</keyword>
<comment type="similarity">
    <text evidence="7">Belongs to the TatC family.</text>
</comment>
<evidence type="ECO:0000256" key="1">
    <source>
        <dbReference type="ARBA" id="ARBA00004141"/>
    </source>
</evidence>
<feature type="transmembrane region" description="Helical" evidence="7">
    <location>
        <begin position="101"/>
        <end position="121"/>
    </location>
</feature>
<protein>
    <recommendedName>
        <fullName evidence="7">Sec-independent protein translocase protein TatC</fullName>
    </recommendedName>
</protein>
<dbReference type="RefSeq" id="WP_142709650.1">
    <property type="nucleotide sequence ID" value="NZ_VIRS01000051.1"/>
</dbReference>
<evidence type="ECO:0000256" key="7">
    <source>
        <dbReference type="HAMAP-Rule" id="MF_00902"/>
    </source>
</evidence>
<keyword evidence="2 7" id="KW-0812">Transmembrane</keyword>
<dbReference type="GO" id="GO:0043953">
    <property type="term" value="P:protein transport by the Tat complex"/>
    <property type="evidence" value="ECO:0007669"/>
    <property type="project" value="UniProtKB-UniRule"/>
</dbReference>
<evidence type="ECO:0000256" key="2">
    <source>
        <dbReference type="ARBA" id="ARBA00022692"/>
    </source>
</evidence>
<dbReference type="OrthoDB" id="9777044at2"/>
<dbReference type="AlphaFoldDB" id="A0A545AF72"/>
<name>A0A545AF72_9ACTN</name>
<dbReference type="PRINTS" id="PR01840">
    <property type="entry name" value="TATCFAMILY"/>
</dbReference>
<comment type="function">
    <text evidence="7">Part of the twin-arginine translocation (Tat) system that transports large folded proteins containing a characteristic twin-arginine motif in their signal peptide across membranes. Together with TatB, TatC is part of a receptor directly interacting with Tat signal peptides.</text>
</comment>
<feature type="transmembrane region" description="Helical" evidence="7">
    <location>
        <begin position="182"/>
        <end position="205"/>
    </location>
</feature>
<feature type="region of interest" description="Disordered" evidence="8">
    <location>
        <begin position="1"/>
        <end position="26"/>
    </location>
</feature>
<reference evidence="9 10" key="1">
    <citation type="submission" date="2019-07" db="EMBL/GenBank/DDBJ databases">
        <title>Cryptosporangium phraense sp. nov., isolated from plant litter.</title>
        <authorList>
            <person name="Suriyachadkun C."/>
        </authorList>
    </citation>
    <scope>NUCLEOTIDE SEQUENCE [LARGE SCALE GENOMIC DNA]</scope>
    <source>
        <strain evidence="9 10">A-T 5661</strain>
    </source>
</reference>
<dbReference type="Proteomes" id="UP000317982">
    <property type="component" value="Unassembled WGS sequence"/>
</dbReference>
<feature type="compositionally biased region" description="Pro residues" evidence="8">
    <location>
        <begin position="14"/>
        <end position="25"/>
    </location>
</feature>
<evidence type="ECO:0000313" key="9">
    <source>
        <dbReference type="EMBL" id="TQS39959.1"/>
    </source>
</evidence>
<dbReference type="FunCoup" id="A0A545AF72">
    <property type="interactions" value="163"/>
</dbReference>
<dbReference type="GO" id="GO:0065002">
    <property type="term" value="P:intracellular protein transmembrane transport"/>
    <property type="evidence" value="ECO:0007669"/>
    <property type="project" value="TreeGrafter"/>
</dbReference>
<feature type="transmembrane region" description="Helical" evidence="7">
    <location>
        <begin position="217"/>
        <end position="233"/>
    </location>
</feature>
<keyword evidence="6 7" id="KW-0472">Membrane</keyword>
<dbReference type="HAMAP" id="MF_00902">
    <property type="entry name" value="TatC"/>
    <property type="match status" value="1"/>
</dbReference>
<evidence type="ECO:0000256" key="6">
    <source>
        <dbReference type="ARBA" id="ARBA00023136"/>
    </source>
</evidence>